<keyword evidence="2" id="KW-1185">Reference proteome</keyword>
<comment type="caution">
    <text evidence="1">The sequence shown here is derived from an EMBL/GenBank/DDBJ whole genome shotgun (WGS) entry which is preliminary data.</text>
</comment>
<protein>
    <submittedName>
        <fullName evidence="1">Uncharacterized protein</fullName>
    </submittedName>
</protein>
<gene>
    <name evidence="1" type="ORF">BCR34DRAFT_586366</name>
</gene>
<sequence length="109" mass="12157">MASAYVPSSSQTVRLEYACEPVPSSPNVVALDNGYDFTLVVGTEDRFQGQQRFRVCIRTLKLASVVDGGLWKPDIDLSTWIYVPSVFKLDKDFEYLVCRLAMAVAVDDT</sequence>
<dbReference type="EMBL" id="MCFA01000040">
    <property type="protein sequence ID" value="ORY13579.1"/>
    <property type="molecule type" value="Genomic_DNA"/>
</dbReference>
<evidence type="ECO:0000313" key="1">
    <source>
        <dbReference type="EMBL" id="ORY13579.1"/>
    </source>
</evidence>
<dbReference type="Proteomes" id="UP000193144">
    <property type="component" value="Unassembled WGS sequence"/>
</dbReference>
<evidence type="ECO:0000313" key="2">
    <source>
        <dbReference type="Proteomes" id="UP000193144"/>
    </source>
</evidence>
<proteinExistence type="predicted"/>
<dbReference type="AlphaFoldDB" id="A0A1Y1ZTJ8"/>
<organism evidence="1 2">
    <name type="scientific">Clohesyomyces aquaticus</name>
    <dbReference type="NCBI Taxonomy" id="1231657"/>
    <lineage>
        <taxon>Eukaryota</taxon>
        <taxon>Fungi</taxon>
        <taxon>Dikarya</taxon>
        <taxon>Ascomycota</taxon>
        <taxon>Pezizomycotina</taxon>
        <taxon>Dothideomycetes</taxon>
        <taxon>Pleosporomycetidae</taxon>
        <taxon>Pleosporales</taxon>
        <taxon>Lindgomycetaceae</taxon>
        <taxon>Clohesyomyces</taxon>
    </lineage>
</organism>
<name>A0A1Y1ZTJ8_9PLEO</name>
<accession>A0A1Y1ZTJ8</accession>
<reference evidence="1 2" key="1">
    <citation type="submission" date="2016-07" db="EMBL/GenBank/DDBJ databases">
        <title>Pervasive Adenine N6-methylation of Active Genes in Fungi.</title>
        <authorList>
            <consortium name="DOE Joint Genome Institute"/>
            <person name="Mondo S.J."/>
            <person name="Dannebaum R.O."/>
            <person name="Kuo R.C."/>
            <person name="Labutti K."/>
            <person name="Haridas S."/>
            <person name="Kuo A."/>
            <person name="Salamov A."/>
            <person name="Ahrendt S.R."/>
            <person name="Lipzen A."/>
            <person name="Sullivan W."/>
            <person name="Andreopoulos W.B."/>
            <person name="Clum A."/>
            <person name="Lindquist E."/>
            <person name="Daum C."/>
            <person name="Ramamoorthy G.K."/>
            <person name="Gryganskyi A."/>
            <person name="Culley D."/>
            <person name="Magnuson J.K."/>
            <person name="James T.Y."/>
            <person name="O'Malley M.A."/>
            <person name="Stajich J.E."/>
            <person name="Spatafora J.W."/>
            <person name="Visel A."/>
            <person name="Grigoriev I.V."/>
        </authorList>
    </citation>
    <scope>NUCLEOTIDE SEQUENCE [LARGE SCALE GENOMIC DNA]</scope>
    <source>
        <strain evidence="1 2">CBS 115471</strain>
    </source>
</reference>